<evidence type="ECO:0000313" key="2">
    <source>
        <dbReference type="EMBL" id="KAF6036373.1"/>
    </source>
</evidence>
<feature type="compositionally biased region" description="Low complexity" evidence="1">
    <location>
        <begin position="31"/>
        <end position="48"/>
    </location>
</feature>
<keyword evidence="3" id="KW-1185">Reference proteome</keyword>
<protein>
    <submittedName>
        <fullName evidence="2">NT5C1A</fullName>
    </submittedName>
</protein>
<dbReference type="EMBL" id="VXIV02000738">
    <property type="protein sequence ID" value="KAF6036373.1"/>
    <property type="molecule type" value="Genomic_DNA"/>
</dbReference>
<sequence>MTSRRSKRKIDDQVDSIPEEVSATSKAIIQPSATPPTLSSASLNSSSSTQNDKIQAFATHKSSTLDTLSLQPVYSQHSIVCSYMLKV</sequence>
<comment type="caution">
    <text evidence="2">The sequence shown here is derived from an EMBL/GenBank/DDBJ whole genome shotgun (WGS) entry which is preliminary data.</text>
</comment>
<proteinExistence type="predicted"/>
<reference evidence="2" key="1">
    <citation type="submission" date="2020-06" db="EMBL/GenBank/DDBJ databases">
        <title>Draft genome of Bugula neritina, a colonial animal packing powerful symbionts and potential medicines.</title>
        <authorList>
            <person name="Rayko M."/>
        </authorList>
    </citation>
    <scope>NUCLEOTIDE SEQUENCE [LARGE SCALE GENOMIC DNA]</scope>
    <source>
        <strain evidence="2">Kwan_BN1</strain>
    </source>
</reference>
<dbReference type="Proteomes" id="UP000593567">
    <property type="component" value="Unassembled WGS sequence"/>
</dbReference>
<evidence type="ECO:0000256" key="1">
    <source>
        <dbReference type="SAM" id="MobiDB-lite"/>
    </source>
</evidence>
<dbReference type="AlphaFoldDB" id="A0A7J7KDW5"/>
<evidence type="ECO:0000313" key="3">
    <source>
        <dbReference type="Proteomes" id="UP000593567"/>
    </source>
</evidence>
<organism evidence="2 3">
    <name type="scientific">Bugula neritina</name>
    <name type="common">Brown bryozoan</name>
    <name type="synonym">Sertularia neritina</name>
    <dbReference type="NCBI Taxonomy" id="10212"/>
    <lineage>
        <taxon>Eukaryota</taxon>
        <taxon>Metazoa</taxon>
        <taxon>Spiralia</taxon>
        <taxon>Lophotrochozoa</taxon>
        <taxon>Bryozoa</taxon>
        <taxon>Gymnolaemata</taxon>
        <taxon>Cheilostomatida</taxon>
        <taxon>Flustrina</taxon>
        <taxon>Buguloidea</taxon>
        <taxon>Bugulidae</taxon>
        <taxon>Bugula</taxon>
    </lineage>
</organism>
<name>A0A7J7KDW5_BUGNE</name>
<gene>
    <name evidence="2" type="ORF">EB796_005318</name>
</gene>
<feature type="region of interest" description="Disordered" evidence="1">
    <location>
        <begin position="1"/>
        <end position="50"/>
    </location>
</feature>
<accession>A0A7J7KDW5</accession>